<dbReference type="EMBL" id="CAJNOT010000105">
    <property type="protein sequence ID" value="CAF0841574.1"/>
    <property type="molecule type" value="Genomic_DNA"/>
</dbReference>
<organism evidence="1 2">
    <name type="scientific">Rotaria sordida</name>
    <dbReference type="NCBI Taxonomy" id="392033"/>
    <lineage>
        <taxon>Eukaryota</taxon>
        <taxon>Metazoa</taxon>
        <taxon>Spiralia</taxon>
        <taxon>Gnathifera</taxon>
        <taxon>Rotifera</taxon>
        <taxon>Eurotatoria</taxon>
        <taxon>Bdelloidea</taxon>
        <taxon>Philodinida</taxon>
        <taxon>Philodinidae</taxon>
        <taxon>Rotaria</taxon>
    </lineage>
</organism>
<gene>
    <name evidence="1" type="ORF">ZHD862_LOCUS4406</name>
</gene>
<dbReference type="Proteomes" id="UP000663864">
    <property type="component" value="Unassembled WGS sequence"/>
</dbReference>
<name>A0A813VE31_9BILA</name>
<dbReference type="AlphaFoldDB" id="A0A813VE31"/>
<proteinExistence type="predicted"/>
<reference evidence="1" key="1">
    <citation type="submission" date="2021-02" db="EMBL/GenBank/DDBJ databases">
        <authorList>
            <person name="Nowell W R."/>
        </authorList>
    </citation>
    <scope>NUCLEOTIDE SEQUENCE</scope>
</reference>
<evidence type="ECO:0000313" key="1">
    <source>
        <dbReference type="EMBL" id="CAF0841574.1"/>
    </source>
</evidence>
<accession>A0A813VE31</accession>
<comment type="caution">
    <text evidence="1">The sequence shown here is derived from an EMBL/GenBank/DDBJ whole genome shotgun (WGS) entry which is preliminary data.</text>
</comment>
<protein>
    <submittedName>
        <fullName evidence="1">Uncharacterized protein</fullName>
    </submittedName>
</protein>
<evidence type="ECO:0000313" key="2">
    <source>
        <dbReference type="Proteomes" id="UP000663864"/>
    </source>
</evidence>
<sequence length="151" mass="17621">MNVEQGKRRHETSFSVLPITRIEKDCNEAKQEYDRRFNDTTTKINMCLNQVQSLMNCFSSTIQRQNEMIYVLKTSLNECLEIIKITNQALCLLLDKTGEQQYKDMIQQISAIPLEDRQTSIHKFFSAYSPLIDEITMKIMDATEKLHIHNG</sequence>